<evidence type="ECO:0000313" key="2">
    <source>
        <dbReference type="EMBL" id="MDN7570249.1"/>
    </source>
</evidence>
<feature type="transmembrane region" description="Helical" evidence="1">
    <location>
        <begin position="76"/>
        <end position="95"/>
    </location>
</feature>
<proteinExistence type="predicted"/>
<reference evidence="2" key="1">
    <citation type="submission" date="2023-07" db="EMBL/GenBank/DDBJ databases">
        <title>A collection of bacterial strains from the Burkholderia cepacia Research Laboratory and Repository.</title>
        <authorList>
            <person name="Lipuma J."/>
            <person name="Spilker T."/>
            <person name="Caverly L."/>
        </authorList>
    </citation>
    <scope>NUCLEOTIDE SEQUENCE</scope>
    <source>
        <strain evidence="2">AU44979</strain>
    </source>
</reference>
<dbReference type="AlphaFoldDB" id="A0AAP4RD36"/>
<gene>
    <name evidence="2" type="ORF">QZM56_37825</name>
</gene>
<dbReference type="Proteomes" id="UP001172109">
    <property type="component" value="Unassembled WGS sequence"/>
</dbReference>
<protein>
    <submittedName>
        <fullName evidence="2">Nicotinamide mononucleotide transporter</fullName>
    </submittedName>
</protein>
<keyword evidence="1" id="KW-1133">Transmembrane helix</keyword>
<evidence type="ECO:0000256" key="1">
    <source>
        <dbReference type="SAM" id="Phobius"/>
    </source>
</evidence>
<sequence>MSTAPMSRWGGRIKQGIATLKARPLLLVEWGAAISGVVGSEVLAQKTDYSPYGWLIWILSNVLWITFAIKRRAFGLLAMQVFYTVICIQGAMNWLHR</sequence>
<keyword evidence="1" id="KW-0812">Transmembrane</keyword>
<evidence type="ECO:0000313" key="3">
    <source>
        <dbReference type="Proteomes" id="UP001172109"/>
    </source>
</evidence>
<organism evidence="2 3">
    <name type="scientific">Burkholderia contaminans</name>
    <dbReference type="NCBI Taxonomy" id="488447"/>
    <lineage>
        <taxon>Bacteria</taxon>
        <taxon>Pseudomonadati</taxon>
        <taxon>Pseudomonadota</taxon>
        <taxon>Betaproteobacteria</taxon>
        <taxon>Burkholderiales</taxon>
        <taxon>Burkholderiaceae</taxon>
        <taxon>Burkholderia</taxon>
        <taxon>Burkholderia cepacia complex</taxon>
    </lineage>
</organism>
<dbReference type="RefSeq" id="WP_137962484.1">
    <property type="nucleotide sequence ID" value="NZ_JAUJQS010000048.1"/>
</dbReference>
<feature type="transmembrane region" description="Helical" evidence="1">
    <location>
        <begin position="52"/>
        <end position="69"/>
    </location>
</feature>
<comment type="caution">
    <text evidence="2">The sequence shown here is derived from an EMBL/GenBank/DDBJ whole genome shotgun (WGS) entry which is preliminary data.</text>
</comment>
<name>A0AAP4RD36_9BURK</name>
<keyword evidence="1" id="KW-0472">Membrane</keyword>
<dbReference type="EMBL" id="JAUJQS010000048">
    <property type="protein sequence ID" value="MDN7570249.1"/>
    <property type="molecule type" value="Genomic_DNA"/>
</dbReference>
<accession>A0AAP4RD36</accession>